<proteinExistence type="predicted"/>
<reference evidence="1 2" key="1">
    <citation type="submission" date="2023-07" db="EMBL/GenBank/DDBJ databases">
        <title>Sequencing the genomes of 1000 actinobacteria strains.</title>
        <authorList>
            <person name="Klenk H.-P."/>
        </authorList>
    </citation>
    <scope>NUCLEOTIDE SEQUENCE [LARGE SCALE GENOMIC DNA]</scope>
    <source>
        <strain evidence="1 2">DSM 44710</strain>
    </source>
</reference>
<dbReference type="SUPFAM" id="SSF52058">
    <property type="entry name" value="L domain-like"/>
    <property type="match status" value="1"/>
</dbReference>
<sequence length="265" mass="29426">MPDADFRILRWYGDMDGPWSVAAPERFRRGGYDGLVLVPGRSWTPDDLTLLHGLPGLRMFALEQRLRRDTEAFTIDTLEELSLVTGARAPVPEVVQPHLTRLTLTDRDGIDVAIRWPRLRDLQLGQWRAPDCQRLAGAKSLTGIRLDGRGQQATLHGIEDCADLETLETQRVSVNGIDPLTGLSRLREVRLMTSKDRPHGGLDLAALASSRIERVWISHAVRLTSLATLGAIPSLSEVRLIGCSFDERDLAELRSLAPRAEVSIS</sequence>
<dbReference type="InterPro" id="IPR032675">
    <property type="entry name" value="LRR_dom_sf"/>
</dbReference>
<organism evidence="1 2">
    <name type="scientific">Catenuloplanes nepalensis</name>
    <dbReference type="NCBI Taxonomy" id="587533"/>
    <lineage>
        <taxon>Bacteria</taxon>
        <taxon>Bacillati</taxon>
        <taxon>Actinomycetota</taxon>
        <taxon>Actinomycetes</taxon>
        <taxon>Micromonosporales</taxon>
        <taxon>Micromonosporaceae</taxon>
        <taxon>Catenuloplanes</taxon>
    </lineage>
</organism>
<dbReference type="RefSeq" id="WP_306829428.1">
    <property type="nucleotide sequence ID" value="NZ_JAUSRA010000001.1"/>
</dbReference>
<dbReference type="Gene3D" id="3.80.10.10">
    <property type="entry name" value="Ribonuclease Inhibitor"/>
    <property type="match status" value="1"/>
</dbReference>
<gene>
    <name evidence="1" type="ORF">J2S43_002791</name>
</gene>
<dbReference type="Proteomes" id="UP001240984">
    <property type="component" value="Unassembled WGS sequence"/>
</dbReference>
<evidence type="ECO:0000313" key="1">
    <source>
        <dbReference type="EMBL" id="MDP9794279.1"/>
    </source>
</evidence>
<dbReference type="EMBL" id="JAUSRA010000001">
    <property type="protein sequence ID" value="MDP9794279.1"/>
    <property type="molecule type" value="Genomic_DNA"/>
</dbReference>
<evidence type="ECO:0000313" key="2">
    <source>
        <dbReference type="Proteomes" id="UP001240984"/>
    </source>
</evidence>
<comment type="caution">
    <text evidence="1">The sequence shown here is derived from an EMBL/GenBank/DDBJ whole genome shotgun (WGS) entry which is preliminary data.</text>
</comment>
<protein>
    <submittedName>
        <fullName evidence="1">Uncharacterized protein</fullName>
    </submittedName>
</protein>
<keyword evidence="2" id="KW-1185">Reference proteome</keyword>
<accession>A0ABT9MS62</accession>
<name>A0ABT9MS62_9ACTN</name>